<dbReference type="AlphaFoldDB" id="A0A3A5JMB4"/>
<dbReference type="EMBL" id="QZWH01000056">
    <property type="protein sequence ID" value="RJT18600.1"/>
    <property type="molecule type" value="Genomic_DNA"/>
</dbReference>
<dbReference type="Pfam" id="PF04069">
    <property type="entry name" value="OpuAC"/>
    <property type="match status" value="1"/>
</dbReference>
<dbReference type="Gene3D" id="3.40.190.100">
    <property type="entry name" value="Glycine betaine-binding periplasmic protein, domain 2"/>
    <property type="match status" value="1"/>
</dbReference>
<reference evidence="2 3" key="1">
    <citation type="submission" date="2018-09" db="EMBL/GenBank/DDBJ databases">
        <title>Draft genome sequence of Buttiauxella izardii CCUG 35510T.</title>
        <authorList>
            <person name="Salva-Serra F."/>
            <person name="Marathe N."/>
            <person name="Moore E."/>
            <person name="Stadler-Svensson L."/>
            <person name="Engstrom-Jakobsson H."/>
        </authorList>
    </citation>
    <scope>NUCLEOTIDE SEQUENCE [LARGE SCALE GENOMIC DNA]</scope>
    <source>
        <strain evidence="2 3">CCUG 35510</strain>
    </source>
</reference>
<dbReference type="Gene3D" id="3.10.105.10">
    <property type="entry name" value="Dipeptide-binding Protein, Domain 3"/>
    <property type="match status" value="1"/>
</dbReference>
<protein>
    <submittedName>
        <fullName evidence="2">Glycine/betaine ABC transporter substrate-binding protein</fullName>
    </submittedName>
</protein>
<evidence type="ECO:0000259" key="1">
    <source>
        <dbReference type="Pfam" id="PF04069"/>
    </source>
</evidence>
<evidence type="ECO:0000313" key="2">
    <source>
        <dbReference type="EMBL" id="RJT18600.1"/>
    </source>
</evidence>
<dbReference type="GO" id="GO:0043190">
    <property type="term" value="C:ATP-binding cassette (ABC) transporter complex"/>
    <property type="evidence" value="ECO:0007669"/>
    <property type="project" value="InterPro"/>
</dbReference>
<gene>
    <name evidence="2" type="ORF">D6029_20115</name>
</gene>
<name>A0A3A5JMB4_9ENTR</name>
<feature type="domain" description="ABC-type glycine betaine transport system substrate-binding" evidence="1">
    <location>
        <begin position="3"/>
        <end position="253"/>
    </location>
</feature>
<accession>A0A3A5JMB4</accession>
<proteinExistence type="predicted"/>
<dbReference type="RefSeq" id="WP_120066457.1">
    <property type="nucleotide sequence ID" value="NZ_QZWH01000056.1"/>
</dbReference>
<keyword evidence="3" id="KW-1185">Reference proteome</keyword>
<dbReference type="OrthoDB" id="9787902at2"/>
<organism evidence="2 3">
    <name type="scientific">Buttiauxella izardii</name>
    <dbReference type="NCBI Taxonomy" id="82991"/>
    <lineage>
        <taxon>Bacteria</taxon>
        <taxon>Pseudomonadati</taxon>
        <taxon>Pseudomonadota</taxon>
        <taxon>Gammaproteobacteria</taxon>
        <taxon>Enterobacterales</taxon>
        <taxon>Enterobacteriaceae</taxon>
        <taxon>Buttiauxella</taxon>
    </lineage>
</organism>
<dbReference type="InterPro" id="IPR007210">
    <property type="entry name" value="ABC_Gly_betaine_transp_sub-bd"/>
</dbReference>
<dbReference type="GO" id="GO:0022857">
    <property type="term" value="F:transmembrane transporter activity"/>
    <property type="evidence" value="ECO:0007669"/>
    <property type="project" value="InterPro"/>
</dbReference>
<sequence length="259" mass="29480">MKKTLRIGHIDLSFHAASAALVCTVFEKYGWQVEMTASPHEEMFKRYGKGEVDMLVSAWLPASHDVYLAPYQDNTVKLTVLYHPYCIWGVPDYVPVSDVSSVEDLLRPDVLLKMEKRILGINPGAGISRFSRTMIEEYQLADSGYYFENGSESACYSTFEQAVSEQRWLVIPLWHPQFLHHRYTIRALEEPKGLLGGQDEATLIASKSITETFEPQLLAELQALSPGNTVISELDYLICRKNKTPGQAAEIWHQHHYQE</sequence>
<dbReference type="SUPFAM" id="SSF53850">
    <property type="entry name" value="Periplasmic binding protein-like II"/>
    <property type="match status" value="1"/>
</dbReference>
<comment type="caution">
    <text evidence="2">The sequence shown here is derived from an EMBL/GenBank/DDBJ whole genome shotgun (WGS) entry which is preliminary data.</text>
</comment>
<dbReference type="Proteomes" id="UP000276295">
    <property type="component" value="Unassembled WGS sequence"/>
</dbReference>
<evidence type="ECO:0000313" key="3">
    <source>
        <dbReference type="Proteomes" id="UP000276295"/>
    </source>
</evidence>